<accession>A0A7V7KI28</accession>
<proteinExistence type="predicted"/>
<keyword evidence="2" id="KW-1185">Reference proteome</keyword>
<dbReference type="EMBL" id="VTPY01000004">
    <property type="protein sequence ID" value="KAA0012011.1"/>
    <property type="molecule type" value="Genomic_DNA"/>
</dbReference>
<sequence length="122" mass="13628">MHIDTSHFPRVWISSTGPSNWESELESLLHQGDRFVLLTREVPGKGQEAAPEERKRAALWLKRNREPLKQVCAGSIVVVTNPTVALSLRVALAPLGKAFGYPIRVVEESSIETEINRLLENS</sequence>
<dbReference type="Proteomes" id="UP000486760">
    <property type="component" value="Unassembled WGS sequence"/>
</dbReference>
<evidence type="ECO:0000313" key="1">
    <source>
        <dbReference type="EMBL" id="KAA0012011.1"/>
    </source>
</evidence>
<dbReference type="RefSeq" id="WP_149328572.1">
    <property type="nucleotide sequence ID" value="NZ_VTPY01000004.1"/>
</dbReference>
<dbReference type="AlphaFoldDB" id="A0A7V7KI28"/>
<comment type="caution">
    <text evidence="1">The sequence shown here is derived from an EMBL/GenBank/DDBJ whole genome shotgun (WGS) entry which is preliminary data.</text>
</comment>
<organism evidence="1 2">
    <name type="scientific">Billgrantia pellis</name>
    <dbReference type="NCBI Taxonomy" id="2606936"/>
    <lineage>
        <taxon>Bacteria</taxon>
        <taxon>Pseudomonadati</taxon>
        <taxon>Pseudomonadota</taxon>
        <taxon>Gammaproteobacteria</taxon>
        <taxon>Oceanospirillales</taxon>
        <taxon>Halomonadaceae</taxon>
        <taxon>Billgrantia</taxon>
    </lineage>
</organism>
<protein>
    <submittedName>
        <fullName evidence="1">Uncharacterized protein</fullName>
    </submittedName>
</protein>
<evidence type="ECO:0000313" key="2">
    <source>
        <dbReference type="Proteomes" id="UP000486760"/>
    </source>
</evidence>
<gene>
    <name evidence="1" type="ORF">F0A17_12025</name>
</gene>
<name>A0A7V7KI28_9GAMM</name>
<reference evidence="1 2" key="1">
    <citation type="submission" date="2019-08" db="EMBL/GenBank/DDBJ databases">
        <title>Bioinformatics analysis of the strain L3 and L5.</title>
        <authorList>
            <person name="Li X."/>
        </authorList>
    </citation>
    <scope>NUCLEOTIDE SEQUENCE [LARGE SCALE GENOMIC DNA]</scope>
    <source>
        <strain evidence="1 2">L5</strain>
    </source>
</reference>